<organism evidence="2">
    <name type="scientific">Burkholderia pseudomallei 1710a</name>
    <dbReference type="NCBI Taxonomy" id="320371"/>
    <lineage>
        <taxon>Bacteria</taxon>
        <taxon>Pseudomonadati</taxon>
        <taxon>Pseudomonadota</taxon>
        <taxon>Betaproteobacteria</taxon>
        <taxon>Burkholderiales</taxon>
        <taxon>Burkholderiaceae</taxon>
        <taxon>Burkholderia</taxon>
        <taxon>pseudomallei group</taxon>
    </lineage>
</organism>
<name>A0A0E1VXW5_BURPE</name>
<dbReference type="EMBL" id="CM000833">
    <property type="protein sequence ID" value="EET04989.1"/>
    <property type="molecule type" value="Genomic_DNA"/>
</dbReference>
<sequence>MKPTGPLMPAVLRFSMRDSQSGHSSKREISCQANHWSVSPRIKR</sequence>
<dbReference type="HOGENOM" id="CLU_3213515_0_0_4"/>
<gene>
    <name evidence="2" type="ORF">BURPS1710A_A3136</name>
</gene>
<reference evidence="2" key="1">
    <citation type="submission" date="2009-05" db="EMBL/GenBank/DDBJ databases">
        <authorList>
            <person name="Harkins D.M."/>
            <person name="DeShazer D."/>
            <person name="Woods D.E."/>
            <person name="Brinkac L.M."/>
            <person name="Brown K.A."/>
            <person name="Hung G.C."/>
            <person name="Tuanyok A."/>
            <person name="Zhang B."/>
            <person name="Nierman W.C."/>
        </authorList>
    </citation>
    <scope>NUCLEOTIDE SEQUENCE [LARGE SCALE GENOMIC DNA]</scope>
    <source>
        <strain evidence="2">1710a</strain>
    </source>
</reference>
<evidence type="ECO:0000256" key="1">
    <source>
        <dbReference type="SAM" id="MobiDB-lite"/>
    </source>
</evidence>
<protein>
    <submittedName>
        <fullName evidence="2">Uncharacterized protein</fullName>
    </submittedName>
</protein>
<evidence type="ECO:0000313" key="2">
    <source>
        <dbReference type="EMBL" id="EET04989.1"/>
    </source>
</evidence>
<dbReference type="Proteomes" id="UP000001812">
    <property type="component" value="Chromosome II"/>
</dbReference>
<feature type="region of interest" description="Disordered" evidence="1">
    <location>
        <begin position="17"/>
        <end position="44"/>
    </location>
</feature>
<accession>A0A0E1VXW5</accession>
<proteinExistence type="predicted"/>
<dbReference type="AlphaFoldDB" id="A0A0E1VXW5"/>